<gene>
    <name evidence="1" type="ORF">JOF45_002029</name>
</gene>
<keyword evidence="2" id="KW-1185">Reference proteome</keyword>
<dbReference type="Proteomes" id="UP001519331">
    <property type="component" value="Unassembled WGS sequence"/>
</dbReference>
<organism evidence="1 2">
    <name type="scientific">Nesterenkonia lacusekhoensis</name>
    <dbReference type="NCBI Taxonomy" id="150832"/>
    <lineage>
        <taxon>Bacteria</taxon>
        <taxon>Bacillati</taxon>
        <taxon>Actinomycetota</taxon>
        <taxon>Actinomycetes</taxon>
        <taxon>Micrococcales</taxon>
        <taxon>Micrococcaceae</taxon>
        <taxon>Nesterenkonia</taxon>
    </lineage>
</organism>
<comment type="caution">
    <text evidence="1">The sequence shown here is derived from an EMBL/GenBank/DDBJ whole genome shotgun (WGS) entry which is preliminary data.</text>
</comment>
<reference evidence="1 2" key="1">
    <citation type="submission" date="2021-03" db="EMBL/GenBank/DDBJ databases">
        <title>Sequencing the genomes of 1000 actinobacteria strains.</title>
        <authorList>
            <person name="Klenk H.-P."/>
        </authorList>
    </citation>
    <scope>NUCLEOTIDE SEQUENCE [LARGE SCALE GENOMIC DNA]</scope>
    <source>
        <strain evidence="1 2">DSM 12544</strain>
    </source>
</reference>
<evidence type="ECO:0000313" key="1">
    <source>
        <dbReference type="EMBL" id="MBP2319010.1"/>
    </source>
</evidence>
<protein>
    <submittedName>
        <fullName evidence="1">Uncharacterized protein</fullName>
    </submittedName>
</protein>
<name>A0ABS4T4F3_9MICC</name>
<proteinExistence type="predicted"/>
<accession>A0ABS4T4F3</accession>
<evidence type="ECO:0000313" key="2">
    <source>
        <dbReference type="Proteomes" id="UP001519331"/>
    </source>
</evidence>
<dbReference type="EMBL" id="JAGINX010000001">
    <property type="protein sequence ID" value="MBP2319010.1"/>
    <property type="molecule type" value="Genomic_DNA"/>
</dbReference>
<sequence length="75" mass="8499">MPVWEKFLTEQDKRIFPQSGYGYYLGPGERPAILVVDISYVFTGEKDDPLEDSVTKWHNSCGPTPGKRCPTCRSC</sequence>